<organism evidence="1 2">
    <name type="scientific">Candidatus Liberibacter solanacearum</name>
    <dbReference type="NCBI Taxonomy" id="556287"/>
    <lineage>
        <taxon>Bacteria</taxon>
        <taxon>Pseudomonadati</taxon>
        <taxon>Pseudomonadota</taxon>
        <taxon>Alphaproteobacteria</taxon>
        <taxon>Hyphomicrobiales</taxon>
        <taxon>Rhizobiaceae</taxon>
        <taxon>Liberibacter</taxon>
    </lineage>
</organism>
<proteinExistence type="predicted"/>
<evidence type="ECO:0000313" key="2">
    <source>
        <dbReference type="Proteomes" id="UP000033731"/>
    </source>
</evidence>
<gene>
    <name evidence="1" type="ORF">DJ66_0325</name>
</gene>
<keyword evidence="2" id="KW-1185">Reference proteome</keyword>
<dbReference type="Proteomes" id="UP000033731">
    <property type="component" value="Unassembled WGS sequence"/>
</dbReference>
<comment type="caution">
    <text evidence="1">The sequence shown here is derived from an EMBL/GenBank/DDBJ whole genome shotgun (WGS) entry which is preliminary data.</text>
</comment>
<reference evidence="1 2" key="1">
    <citation type="journal article" date="2015" name="Phytopathology">
        <title>Genomes of Candidatus Liberibacter solanacearum haplotype A from New Zealand and the USA suggest significant genome plasticity in the species.</title>
        <authorList>
            <person name="Thompson S.M."/>
            <person name="Johnson C.P."/>
            <person name="Lu A.Y."/>
            <person name="Frampton R.A."/>
            <person name="Sullivan K.L."/>
            <person name="Fiers M.W."/>
            <person name="Crowhurst R.N."/>
            <person name="Pitman A.R."/>
            <person name="Scott I."/>
            <person name="Gudmestad N.C."/>
            <person name="Smith G.R."/>
        </authorList>
    </citation>
    <scope>NUCLEOTIDE SEQUENCE [LARGE SCALE GENOMIC DNA]</scope>
    <source>
        <strain evidence="1 2">LsoNZ1</strain>
    </source>
</reference>
<evidence type="ECO:0000313" key="1">
    <source>
        <dbReference type="EMBL" id="KJZ81603.1"/>
    </source>
</evidence>
<sequence>MFSPLISSMSFVTLLINQCSFLCSLVSSCSFSWLCIASKPPEYHVQGAFLL</sequence>
<name>A0A0F4VJB4_9HYPH</name>
<dbReference type="EMBL" id="JMTK01000002">
    <property type="protein sequence ID" value="KJZ81603.1"/>
    <property type="molecule type" value="Genomic_DNA"/>
</dbReference>
<accession>A0A0F4VJB4</accession>
<dbReference type="AlphaFoldDB" id="A0A0F4VJB4"/>
<protein>
    <submittedName>
        <fullName evidence="1">Uncharacterized protein</fullName>
    </submittedName>
</protein>